<accession>A0A1B6QF59</accession>
<feature type="chain" id="PRO_5008589629" description="Knottin scorpion toxin-like domain-containing protein" evidence="1">
    <location>
        <begin position="20"/>
        <end position="96"/>
    </location>
</feature>
<dbReference type="Gramene" id="KXG36558">
    <property type="protein sequence ID" value="KXG36558"/>
    <property type="gene ID" value="SORBI_3002G352900"/>
</dbReference>
<sequence length="96" mass="10042">MAPATVVLTMLLLVALVFAGHVKSEHLGLGGSEEQELPPPPVAGGAFPNSQCAETRLYRGPCVEMLCAAACLVQMRHGGHCSGNLIKGHCYCFSCS</sequence>
<dbReference type="GO" id="GO:0006952">
    <property type="term" value="P:defense response"/>
    <property type="evidence" value="ECO:0000318"/>
    <property type="project" value="GO_Central"/>
</dbReference>
<keyword evidence="3" id="KW-1185">Reference proteome</keyword>
<gene>
    <name evidence="2" type="ORF">SORBI_3002G352900</name>
</gene>
<keyword evidence="1" id="KW-0732">Signal</keyword>
<name>A0A1B6QF59_SORBI</name>
<evidence type="ECO:0000256" key="1">
    <source>
        <dbReference type="SAM" id="SignalP"/>
    </source>
</evidence>
<evidence type="ECO:0000313" key="2">
    <source>
        <dbReference type="EMBL" id="KXG36558.1"/>
    </source>
</evidence>
<protein>
    <recommendedName>
        <fullName evidence="4">Knottin scorpion toxin-like domain-containing protein</fullName>
    </recommendedName>
</protein>
<reference evidence="2 3" key="1">
    <citation type="journal article" date="2009" name="Nature">
        <title>The Sorghum bicolor genome and the diversification of grasses.</title>
        <authorList>
            <person name="Paterson A.H."/>
            <person name="Bowers J.E."/>
            <person name="Bruggmann R."/>
            <person name="Dubchak I."/>
            <person name="Grimwood J."/>
            <person name="Gundlach H."/>
            <person name="Haberer G."/>
            <person name="Hellsten U."/>
            <person name="Mitros T."/>
            <person name="Poliakov A."/>
            <person name="Schmutz J."/>
            <person name="Spannagl M."/>
            <person name="Tang H."/>
            <person name="Wang X."/>
            <person name="Wicker T."/>
            <person name="Bharti A.K."/>
            <person name="Chapman J."/>
            <person name="Feltus F.A."/>
            <person name="Gowik U."/>
            <person name="Grigoriev I.V."/>
            <person name="Lyons E."/>
            <person name="Maher C.A."/>
            <person name="Martis M."/>
            <person name="Narechania A."/>
            <person name="Otillar R.P."/>
            <person name="Penning B.W."/>
            <person name="Salamov A.A."/>
            <person name="Wang Y."/>
            <person name="Zhang L."/>
            <person name="Carpita N.C."/>
            <person name="Freeling M."/>
            <person name="Gingle A.R."/>
            <person name="Hash C.T."/>
            <person name="Keller B."/>
            <person name="Klein P."/>
            <person name="Kresovich S."/>
            <person name="McCann M.C."/>
            <person name="Ming R."/>
            <person name="Peterson D.G."/>
            <person name="Mehboob-ur-Rahman"/>
            <person name="Ware D."/>
            <person name="Westhoff P."/>
            <person name="Mayer K.F."/>
            <person name="Messing J."/>
            <person name="Rokhsar D.S."/>
        </authorList>
    </citation>
    <scope>NUCLEOTIDE SEQUENCE [LARGE SCALE GENOMIC DNA]</scope>
    <source>
        <strain evidence="3">cv. BTx623</strain>
    </source>
</reference>
<dbReference type="OrthoDB" id="687172at2759"/>
<dbReference type="Proteomes" id="UP000000768">
    <property type="component" value="Chromosome 2"/>
</dbReference>
<dbReference type="InParanoid" id="A0A1B6QF59"/>
<dbReference type="AlphaFoldDB" id="A0A1B6QF59"/>
<feature type="signal peptide" evidence="1">
    <location>
        <begin position="1"/>
        <end position="19"/>
    </location>
</feature>
<dbReference type="OMA" id="CNEGALY"/>
<organism evidence="2 3">
    <name type="scientific">Sorghum bicolor</name>
    <name type="common">Sorghum</name>
    <name type="synonym">Sorghum vulgare</name>
    <dbReference type="NCBI Taxonomy" id="4558"/>
    <lineage>
        <taxon>Eukaryota</taxon>
        <taxon>Viridiplantae</taxon>
        <taxon>Streptophyta</taxon>
        <taxon>Embryophyta</taxon>
        <taxon>Tracheophyta</taxon>
        <taxon>Spermatophyta</taxon>
        <taxon>Magnoliopsida</taxon>
        <taxon>Liliopsida</taxon>
        <taxon>Poales</taxon>
        <taxon>Poaceae</taxon>
        <taxon>PACMAD clade</taxon>
        <taxon>Panicoideae</taxon>
        <taxon>Andropogonodae</taxon>
        <taxon>Andropogoneae</taxon>
        <taxon>Sorghinae</taxon>
        <taxon>Sorghum</taxon>
    </lineage>
</organism>
<evidence type="ECO:0000313" key="3">
    <source>
        <dbReference type="Proteomes" id="UP000000768"/>
    </source>
</evidence>
<evidence type="ECO:0008006" key="4">
    <source>
        <dbReference type="Google" id="ProtNLM"/>
    </source>
</evidence>
<proteinExistence type="predicted"/>
<dbReference type="EMBL" id="CM000761">
    <property type="protein sequence ID" value="KXG36558.1"/>
    <property type="molecule type" value="Genomic_DNA"/>
</dbReference>
<reference evidence="3" key="2">
    <citation type="journal article" date="2018" name="Plant J.">
        <title>The Sorghum bicolor reference genome: improved assembly, gene annotations, a transcriptome atlas, and signatures of genome organization.</title>
        <authorList>
            <person name="McCormick R.F."/>
            <person name="Truong S.K."/>
            <person name="Sreedasyam A."/>
            <person name="Jenkins J."/>
            <person name="Shu S."/>
            <person name="Sims D."/>
            <person name="Kennedy M."/>
            <person name="Amirebrahimi M."/>
            <person name="Weers B.D."/>
            <person name="McKinley B."/>
            <person name="Mattison A."/>
            <person name="Morishige D.T."/>
            <person name="Grimwood J."/>
            <person name="Schmutz J."/>
            <person name="Mullet J.E."/>
        </authorList>
    </citation>
    <scope>NUCLEOTIDE SEQUENCE [LARGE SCALE GENOMIC DNA]</scope>
    <source>
        <strain evidence="3">cv. BTx623</strain>
    </source>
</reference>